<dbReference type="AlphaFoldDB" id="A0A2I0VAT4"/>
<sequence length="65" mass="7627">MHIKKNVFDNIFYTFLDIKEKSKDNIKVRMDLKEICRRKALELKDGGAGKFLIPKAPFTLTLEQK</sequence>
<dbReference type="EMBL" id="KZ505063">
    <property type="protein sequence ID" value="PKU60522.1"/>
    <property type="molecule type" value="Genomic_DNA"/>
</dbReference>
<reference evidence="1 2" key="1">
    <citation type="journal article" date="2016" name="Sci. Rep.">
        <title>The Dendrobium catenatum Lindl. genome sequence provides insights into polysaccharide synthase, floral development and adaptive evolution.</title>
        <authorList>
            <person name="Zhang G.Q."/>
            <person name="Xu Q."/>
            <person name="Bian C."/>
            <person name="Tsai W.C."/>
            <person name="Yeh C.M."/>
            <person name="Liu K.W."/>
            <person name="Yoshida K."/>
            <person name="Zhang L.S."/>
            <person name="Chang S.B."/>
            <person name="Chen F."/>
            <person name="Shi Y."/>
            <person name="Su Y.Y."/>
            <person name="Zhang Y.Q."/>
            <person name="Chen L.J."/>
            <person name="Yin Y."/>
            <person name="Lin M."/>
            <person name="Huang H."/>
            <person name="Deng H."/>
            <person name="Wang Z.W."/>
            <person name="Zhu S.L."/>
            <person name="Zhao X."/>
            <person name="Deng C."/>
            <person name="Niu S.C."/>
            <person name="Huang J."/>
            <person name="Wang M."/>
            <person name="Liu G.H."/>
            <person name="Yang H.J."/>
            <person name="Xiao X.J."/>
            <person name="Hsiao Y.Y."/>
            <person name="Wu W.L."/>
            <person name="Chen Y.Y."/>
            <person name="Mitsuda N."/>
            <person name="Ohme-Takagi M."/>
            <person name="Luo Y.B."/>
            <person name="Van de Peer Y."/>
            <person name="Liu Z.J."/>
        </authorList>
    </citation>
    <scope>NUCLEOTIDE SEQUENCE [LARGE SCALE GENOMIC DNA]</scope>
    <source>
        <tissue evidence="1">The whole plant</tissue>
    </source>
</reference>
<gene>
    <name evidence="1" type="ORF">MA16_Dca029101</name>
</gene>
<evidence type="ECO:0000313" key="2">
    <source>
        <dbReference type="Proteomes" id="UP000233837"/>
    </source>
</evidence>
<accession>A0A2I0VAT4</accession>
<protein>
    <submittedName>
        <fullName evidence="1">Uncharacterized protein</fullName>
    </submittedName>
</protein>
<name>A0A2I0VAT4_9ASPA</name>
<reference evidence="1 2" key="2">
    <citation type="journal article" date="2017" name="Nature">
        <title>The Apostasia genome and the evolution of orchids.</title>
        <authorList>
            <person name="Zhang G.Q."/>
            <person name="Liu K.W."/>
            <person name="Li Z."/>
            <person name="Lohaus R."/>
            <person name="Hsiao Y.Y."/>
            <person name="Niu S.C."/>
            <person name="Wang J.Y."/>
            <person name="Lin Y.C."/>
            <person name="Xu Q."/>
            <person name="Chen L.J."/>
            <person name="Yoshida K."/>
            <person name="Fujiwara S."/>
            <person name="Wang Z.W."/>
            <person name="Zhang Y.Q."/>
            <person name="Mitsuda N."/>
            <person name="Wang M."/>
            <person name="Liu G.H."/>
            <person name="Pecoraro L."/>
            <person name="Huang H.X."/>
            <person name="Xiao X.J."/>
            <person name="Lin M."/>
            <person name="Wu X.Y."/>
            <person name="Wu W.L."/>
            <person name="Chen Y.Y."/>
            <person name="Chang S.B."/>
            <person name="Sakamoto S."/>
            <person name="Ohme-Takagi M."/>
            <person name="Yagi M."/>
            <person name="Zeng S.J."/>
            <person name="Shen C.Y."/>
            <person name="Yeh C.M."/>
            <person name="Luo Y.B."/>
            <person name="Tsai W.C."/>
            <person name="Van de Peer Y."/>
            <person name="Liu Z.J."/>
        </authorList>
    </citation>
    <scope>NUCLEOTIDE SEQUENCE [LARGE SCALE GENOMIC DNA]</scope>
    <source>
        <tissue evidence="1">The whole plant</tissue>
    </source>
</reference>
<dbReference type="Proteomes" id="UP000233837">
    <property type="component" value="Unassembled WGS sequence"/>
</dbReference>
<organism evidence="1 2">
    <name type="scientific">Dendrobium catenatum</name>
    <dbReference type="NCBI Taxonomy" id="906689"/>
    <lineage>
        <taxon>Eukaryota</taxon>
        <taxon>Viridiplantae</taxon>
        <taxon>Streptophyta</taxon>
        <taxon>Embryophyta</taxon>
        <taxon>Tracheophyta</taxon>
        <taxon>Spermatophyta</taxon>
        <taxon>Magnoliopsida</taxon>
        <taxon>Liliopsida</taxon>
        <taxon>Asparagales</taxon>
        <taxon>Orchidaceae</taxon>
        <taxon>Epidendroideae</taxon>
        <taxon>Malaxideae</taxon>
        <taxon>Dendrobiinae</taxon>
        <taxon>Dendrobium</taxon>
    </lineage>
</organism>
<keyword evidence="2" id="KW-1185">Reference proteome</keyword>
<proteinExistence type="predicted"/>
<evidence type="ECO:0000313" key="1">
    <source>
        <dbReference type="EMBL" id="PKU60522.1"/>
    </source>
</evidence>